<evidence type="ECO:0000256" key="1">
    <source>
        <dbReference type="ARBA" id="ARBA00005445"/>
    </source>
</evidence>
<reference evidence="4 5" key="1">
    <citation type="submission" date="2019-07" db="EMBL/GenBank/DDBJ databases">
        <title>Analysis of the biochemical properties, biological activity and biotechnological potential of siderophores and biosurfactants produced by Antarctic psychrotolerant bacteria.</title>
        <authorList>
            <person name="Styczynski M."/>
            <person name="Krucon T."/>
            <person name="Decewicz P."/>
            <person name="Dziewit L."/>
        </authorList>
    </citation>
    <scope>NUCLEOTIDE SEQUENCE [LARGE SCALE GENOMIC DNA]</scope>
    <source>
        <strain evidence="4 5">ANT_H27</strain>
    </source>
</reference>
<evidence type="ECO:0000313" key="4">
    <source>
        <dbReference type="EMBL" id="KAA0975249.1"/>
    </source>
</evidence>
<accession>A0A5B0ECW2</accession>
<dbReference type="EMBL" id="VOBL01000015">
    <property type="protein sequence ID" value="KAA0975249.1"/>
    <property type="molecule type" value="Genomic_DNA"/>
</dbReference>
<keyword evidence="2" id="KW-0732">Signal</keyword>
<name>A0A5B0ECW2_9MICC</name>
<proteinExistence type="inferred from homology"/>
<feature type="region of interest" description="Disordered" evidence="3">
    <location>
        <begin position="1"/>
        <end position="20"/>
    </location>
</feature>
<dbReference type="Proteomes" id="UP000323856">
    <property type="component" value="Unassembled WGS sequence"/>
</dbReference>
<dbReference type="AlphaFoldDB" id="A0A5B0ECW2"/>
<protein>
    <submittedName>
        <fullName evidence="4">DUF3494 domain-containing protein</fullName>
    </submittedName>
</protein>
<gene>
    <name evidence="4" type="ORF">FQ154_13655</name>
</gene>
<sequence>MEKYPGTTSRNPVPSGTFPRGLHQLHRQIYCDRHSDPRCQRRPQRPLHRAGTITTSNDSSIVLARGTQTENVYWRSTGDVTLGASSTARGTFLANTGASVESRAKLIGRLYSCAGSLTVTRATISSPS</sequence>
<evidence type="ECO:0000313" key="5">
    <source>
        <dbReference type="Proteomes" id="UP000323856"/>
    </source>
</evidence>
<organism evidence="4 5">
    <name type="scientific">Paeniglutamicibacter gangotriensis</name>
    <dbReference type="NCBI Taxonomy" id="254787"/>
    <lineage>
        <taxon>Bacteria</taxon>
        <taxon>Bacillati</taxon>
        <taxon>Actinomycetota</taxon>
        <taxon>Actinomycetes</taxon>
        <taxon>Micrococcales</taxon>
        <taxon>Micrococcaceae</taxon>
        <taxon>Paeniglutamicibacter</taxon>
    </lineage>
</organism>
<comment type="similarity">
    <text evidence="1">Belongs to the ice-binding protein family.</text>
</comment>
<comment type="caution">
    <text evidence="4">The sequence shown here is derived from an EMBL/GenBank/DDBJ whole genome shotgun (WGS) entry which is preliminary data.</text>
</comment>
<evidence type="ECO:0000256" key="2">
    <source>
        <dbReference type="ARBA" id="ARBA00022729"/>
    </source>
</evidence>
<feature type="compositionally biased region" description="Polar residues" evidence="3">
    <location>
        <begin position="1"/>
        <end position="14"/>
    </location>
</feature>
<evidence type="ECO:0000256" key="3">
    <source>
        <dbReference type="SAM" id="MobiDB-lite"/>
    </source>
</evidence>
<dbReference type="InterPro" id="IPR021884">
    <property type="entry name" value="Ice-bd_prot"/>
</dbReference>
<dbReference type="Pfam" id="PF11999">
    <property type="entry name" value="Ice_binding"/>
    <property type="match status" value="1"/>
</dbReference>